<name>I0IM30_LEPFC</name>
<dbReference type="EMBL" id="AP012342">
    <property type="protein sequence ID" value="BAM06329.1"/>
    <property type="molecule type" value="Genomic_DNA"/>
</dbReference>
<accession>I0IM30</accession>
<organism evidence="2 3">
    <name type="scientific">Leptospirillum ferrooxidans (strain C2-3)</name>
    <dbReference type="NCBI Taxonomy" id="1162668"/>
    <lineage>
        <taxon>Bacteria</taxon>
        <taxon>Pseudomonadati</taxon>
        <taxon>Nitrospirota</taxon>
        <taxon>Nitrospiria</taxon>
        <taxon>Nitrospirales</taxon>
        <taxon>Nitrospiraceae</taxon>
        <taxon>Leptospirillum</taxon>
    </lineage>
</organism>
<dbReference type="PATRIC" id="fig|1162668.3.peg.717"/>
<dbReference type="AlphaFoldDB" id="I0IM30"/>
<reference evidence="2 3" key="1">
    <citation type="journal article" date="2012" name="J. Bacteriol.">
        <title>Complete Genome Sequence of Leptospirillum ferrooxidans Strain C2-3, Isolated from a Fresh Volcanic Ash Deposit on the Island of Miyake, Japan.</title>
        <authorList>
            <person name="Fujimura R."/>
            <person name="Sato Y."/>
            <person name="Nishizawa T."/>
            <person name="Oshima K."/>
            <person name="Kim S.-W."/>
            <person name="Hattori M."/>
            <person name="Kamijo T."/>
            <person name="Ohta H."/>
        </authorList>
    </citation>
    <scope>NUCLEOTIDE SEQUENCE [LARGE SCALE GENOMIC DNA]</scope>
    <source>
        <strain evidence="2 3">C2-3</strain>
    </source>
</reference>
<dbReference type="KEGG" id="lfc:LFE_0613"/>
<gene>
    <name evidence="2" type="ordered locus">LFE_0613</name>
</gene>
<dbReference type="STRING" id="1162668.LFE_0613"/>
<reference evidence="3" key="2">
    <citation type="submission" date="2012-03" db="EMBL/GenBank/DDBJ databases">
        <title>The complete genome sequence of the pioneer microbe on fresh volcanic deposit, Leptospirillum ferrooxidans strain C2-3.</title>
        <authorList>
            <person name="Fujimura R."/>
            <person name="Sato Y."/>
            <person name="Nishizawa T."/>
            <person name="Nanba K."/>
            <person name="Oshima K."/>
            <person name="Hattori M."/>
            <person name="Kamijo T."/>
            <person name="Ohta H."/>
        </authorList>
    </citation>
    <scope>NUCLEOTIDE SEQUENCE [LARGE SCALE GENOMIC DNA]</scope>
    <source>
        <strain evidence="3">C2-3</strain>
    </source>
</reference>
<protein>
    <submittedName>
        <fullName evidence="2">Uncharacterized protein</fullName>
    </submittedName>
</protein>
<evidence type="ECO:0000256" key="1">
    <source>
        <dbReference type="SAM" id="MobiDB-lite"/>
    </source>
</evidence>
<sequence>MGAEAFRDESQKKRKIPDMALDSNPIDQQPIKRILGRKEKDLSKIGTPHVSETRMAFSRQKTCSGIAPKGVFRYRSHAQANADMEKWLRDSVMRFEARKNLSDDFRMLIREIPNAADQ</sequence>
<evidence type="ECO:0000313" key="2">
    <source>
        <dbReference type="EMBL" id="BAM06329.1"/>
    </source>
</evidence>
<dbReference type="HOGENOM" id="CLU_2070171_0_0_0"/>
<dbReference type="Proteomes" id="UP000007382">
    <property type="component" value="Chromosome"/>
</dbReference>
<keyword evidence="3" id="KW-1185">Reference proteome</keyword>
<feature type="region of interest" description="Disordered" evidence="1">
    <location>
        <begin position="1"/>
        <end position="27"/>
    </location>
</feature>
<evidence type="ECO:0000313" key="3">
    <source>
        <dbReference type="Proteomes" id="UP000007382"/>
    </source>
</evidence>
<proteinExistence type="predicted"/>
<feature type="compositionally biased region" description="Basic and acidic residues" evidence="1">
    <location>
        <begin position="1"/>
        <end position="11"/>
    </location>
</feature>